<keyword evidence="4" id="KW-0238">DNA-binding</keyword>
<comment type="subcellular location">
    <subcellularLocation>
        <location evidence="1">Nucleus</location>
    </subcellularLocation>
</comment>
<dbReference type="SUPFAM" id="SSF46689">
    <property type="entry name" value="Homeodomain-like"/>
    <property type="match status" value="1"/>
</dbReference>
<evidence type="ECO:0000256" key="2">
    <source>
        <dbReference type="ARBA" id="ARBA00022737"/>
    </source>
</evidence>
<evidence type="ECO:0000313" key="11">
    <source>
        <dbReference type="EMBL" id="CAE75745.1"/>
    </source>
</evidence>
<dbReference type="InterPro" id="IPR009057">
    <property type="entry name" value="Homeodomain-like_sf"/>
</dbReference>
<protein>
    <submittedName>
        <fullName evidence="10 11">MYB transcription factor</fullName>
    </submittedName>
</protein>
<name>Q708Y2_CAPAN</name>
<dbReference type="CDD" id="cd00167">
    <property type="entry name" value="SANT"/>
    <property type="match status" value="2"/>
</dbReference>
<dbReference type="AlphaFoldDB" id="Q708Y2"/>
<evidence type="ECO:0000259" key="9">
    <source>
        <dbReference type="PROSITE" id="PS51294"/>
    </source>
</evidence>
<dbReference type="InterPro" id="IPR001005">
    <property type="entry name" value="SANT/Myb"/>
</dbReference>
<keyword evidence="7" id="KW-0539">Nucleus</keyword>
<reference evidence="10" key="2">
    <citation type="submission" date="2019-03" db="EMBL/GenBank/DDBJ databases">
        <title>Difference in the CaMYBA genome among anthocyanin pigmented cultivars and non-pigmented cultivars in pepper (Capsicum annuum).</title>
        <authorList>
            <person name="Ohno S."/>
            <person name="Ueno M."/>
            <person name="Doi M."/>
        </authorList>
    </citation>
    <scope>NUCLEOTIDE SEQUENCE</scope>
</reference>
<keyword evidence="2" id="KW-0677">Repeat</keyword>
<keyword evidence="5" id="KW-0010">Activator</keyword>
<dbReference type="Gene3D" id="1.10.10.60">
    <property type="entry name" value="Homeodomain-like"/>
    <property type="match status" value="2"/>
</dbReference>
<dbReference type="SMR" id="Q708Y2"/>
<dbReference type="PROSITE" id="PS50090">
    <property type="entry name" value="MYB_LIKE"/>
    <property type="match status" value="2"/>
</dbReference>
<keyword evidence="3" id="KW-0805">Transcription regulation</keyword>
<evidence type="ECO:0000256" key="1">
    <source>
        <dbReference type="ARBA" id="ARBA00004123"/>
    </source>
</evidence>
<dbReference type="SMART" id="SM00717">
    <property type="entry name" value="SANT"/>
    <property type="match status" value="2"/>
</dbReference>
<dbReference type="Pfam" id="PF00249">
    <property type="entry name" value="Myb_DNA-binding"/>
    <property type="match status" value="2"/>
</dbReference>
<evidence type="ECO:0000256" key="7">
    <source>
        <dbReference type="ARBA" id="ARBA00023242"/>
    </source>
</evidence>
<evidence type="ECO:0000256" key="3">
    <source>
        <dbReference type="ARBA" id="ARBA00023015"/>
    </source>
</evidence>
<dbReference type="GeneID" id="107844888"/>
<sequence length="262" mass="30231">MNTAIIAKSSGVRKGAWTEEEDFLLRKCIQNYGEGKWHLVPIRAGLNRCRKSCRLRWLNYLRPHIKRGDFGWDEIDLILRLHKLLGNRWSLIAGRLPGRTANDVKNYWNSHLQKKLITAPHRQEKKYNTALKITTKNVLRPRPRTFSSSAKNNISWCTNKSTVITNTLDKDERDKEIGLNICQKLTSETSSTIDDGVQWWTSLLENCKEIEEDVAAVGIFEEKNKLVPSLLHDEINSLTMQQGQSDGWDDFSADIDLWNLLN</sequence>
<dbReference type="GO" id="GO:0080090">
    <property type="term" value="P:regulation of primary metabolic process"/>
    <property type="evidence" value="ECO:0007669"/>
    <property type="project" value="UniProtKB-ARBA"/>
</dbReference>
<organism evidence="11">
    <name type="scientific">Capsicum annuum</name>
    <name type="common">Capsicum pepper</name>
    <dbReference type="NCBI Taxonomy" id="4072"/>
    <lineage>
        <taxon>Eukaryota</taxon>
        <taxon>Viridiplantae</taxon>
        <taxon>Streptophyta</taxon>
        <taxon>Embryophyta</taxon>
        <taxon>Tracheophyta</taxon>
        <taxon>Spermatophyta</taxon>
        <taxon>Magnoliopsida</taxon>
        <taxon>eudicotyledons</taxon>
        <taxon>Gunneridae</taxon>
        <taxon>Pentapetalae</taxon>
        <taxon>asterids</taxon>
        <taxon>lamiids</taxon>
        <taxon>Solanales</taxon>
        <taxon>Solanaceae</taxon>
        <taxon>Solanoideae</taxon>
        <taxon>Capsiceae</taxon>
        <taxon>Capsicum</taxon>
    </lineage>
</organism>
<feature type="domain" description="Myb-like" evidence="8">
    <location>
        <begin position="9"/>
        <end position="61"/>
    </location>
</feature>
<dbReference type="InterPro" id="IPR017930">
    <property type="entry name" value="Myb_dom"/>
</dbReference>
<gene>
    <name evidence="11" type="primary">a</name>
    <name evidence="10" type="synonym">CaMYBA</name>
</gene>
<feature type="domain" description="HTH myb-type" evidence="9">
    <location>
        <begin position="9"/>
        <end position="65"/>
    </location>
</feature>
<evidence type="ECO:0000256" key="5">
    <source>
        <dbReference type="ARBA" id="ARBA00023159"/>
    </source>
</evidence>
<dbReference type="InterPro" id="IPR015495">
    <property type="entry name" value="Myb_TF_plants"/>
</dbReference>
<dbReference type="GO" id="GO:0000976">
    <property type="term" value="F:transcription cis-regulatory region binding"/>
    <property type="evidence" value="ECO:0007669"/>
    <property type="project" value="UniProtKB-ARBA"/>
</dbReference>
<dbReference type="PROSITE" id="PS51294">
    <property type="entry name" value="HTH_MYB"/>
    <property type="match status" value="2"/>
</dbReference>
<proteinExistence type="evidence at transcript level"/>
<dbReference type="GO" id="GO:0010597">
    <property type="term" value="P:green leaf volatile biosynthetic process"/>
    <property type="evidence" value="ECO:0007669"/>
    <property type="project" value="UniProtKB-ARBA"/>
</dbReference>
<dbReference type="PANTHER" id="PTHR47999">
    <property type="entry name" value="TRANSCRIPTION FACTOR MYB8-RELATED-RELATED"/>
    <property type="match status" value="1"/>
</dbReference>
<dbReference type="RefSeq" id="NP_001311547.1">
    <property type="nucleotide sequence ID" value="NM_001324618.1"/>
</dbReference>
<dbReference type="EMBL" id="LC473089">
    <property type="protein sequence ID" value="BBJ25251.1"/>
    <property type="molecule type" value="Genomic_DNA"/>
</dbReference>
<dbReference type="GO" id="GO:0005634">
    <property type="term" value="C:nucleus"/>
    <property type="evidence" value="ECO:0007669"/>
    <property type="project" value="UniProtKB-SubCell"/>
</dbReference>
<dbReference type="EMBL" id="AJ608992">
    <property type="protein sequence ID" value="CAE75745.1"/>
    <property type="molecule type" value="mRNA"/>
</dbReference>
<dbReference type="KEGG" id="cann:107844888"/>
<evidence type="ECO:0000313" key="10">
    <source>
        <dbReference type="EMBL" id="BBJ25251.1"/>
    </source>
</evidence>
<keyword evidence="6" id="KW-0804">Transcription</keyword>
<dbReference type="PANTHER" id="PTHR47999:SF24">
    <property type="entry name" value="TRANSCRIPTION FACTOR MYB90"/>
    <property type="match status" value="1"/>
</dbReference>
<accession>Q708Y2</accession>
<evidence type="ECO:0000259" key="8">
    <source>
        <dbReference type="PROSITE" id="PS50090"/>
    </source>
</evidence>
<dbReference type="OrthoDB" id="2143914at2759"/>
<feature type="domain" description="Myb-like" evidence="8">
    <location>
        <begin position="62"/>
        <end position="112"/>
    </location>
</feature>
<dbReference type="FunFam" id="1.10.10.60:FF:000218">
    <property type="entry name" value="Myb transcription factor"/>
    <property type="match status" value="1"/>
</dbReference>
<evidence type="ECO:0000256" key="6">
    <source>
        <dbReference type="ARBA" id="ARBA00023163"/>
    </source>
</evidence>
<feature type="domain" description="HTH myb-type" evidence="9">
    <location>
        <begin position="66"/>
        <end position="116"/>
    </location>
</feature>
<reference evidence="11" key="1">
    <citation type="submission" date="2003-11" db="EMBL/GenBank/DDBJ databases">
        <title>The A locus the controls anthocyanin accumulation in pepper encodes a MYB transcription factor homologous to Anthocyanin2 of Petunia.</title>
        <authorList>
            <person name="Borovsky Y."/>
            <person name="Oren-Shamir M."/>
            <person name="Ovadia R."/>
            <person name="De Jong W."/>
            <person name="Paran I."/>
        </authorList>
    </citation>
    <scope>NUCLEOTIDE SEQUENCE</scope>
    <source>
        <tissue evidence="11">Fruit</tissue>
    </source>
</reference>
<evidence type="ECO:0000256" key="4">
    <source>
        <dbReference type="ARBA" id="ARBA00023125"/>
    </source>
</evidence>